<comment type="caution">
    <text evidence="1">The sequence shown here is derived from an EMBL/GenBank/DDBJ whole genome shotgun (WGS) entry which is preliminary data.</text>
</comment>
<evidence type="ECO:0000313" key="1">
    <source>
        <dbReference type="EMBL" id="KFI24115.1"/>
    </source>
</evidence>
<gene>
    <name evidence="1" type="ORF">CG50_00025</name>
</gene>
<keyword evidence="2" id="KW-1185">Reference proteome</keyword>
<dbReference type="eggNOG" id="COG3058">
    <property type="taxonomic scope" value="Bacteria"/>
</dbReference>
<protein>
    <submittedName>
        <fullName evidence="1">Uncharacterized protein</fullName>
    </submittedName>
</protein>
<accession>A0A086XQ15</accession>
<proteinExistence type="predicted"/>
<sequence length="92" mass="10088">NAAAGDRSSAQDQVKRDLKQVKKKIAGILAAIEDGMYHPSMKAKMPDLESRKTKLTAFLQDTPAPPALLHPRLSDLYREKIANLSAMLTSRG</sequence>
<organism evidence="1 2">
    <name type="scientific">Paenirhodobacter enshiensis</name>
    <dbReference type="NCBI Taxonomy" id="1105367"/>
    <lineage>
        <taxon>Bacteria</taxon>
        <taxon>Pseudomonadati</taxon>
        <taxon>Pseudomonadota</taxon>
        <taxon>Alphaproteobacteria</taxon>
        <taxon>Rhodobacterales</taxon>
        <taxon>Rhodobacter group</taxon>
        <taxon>Paenirhodobacter</taxon>
    </lineage>
</organism>
<feature type="non-terminal residue" evidence="1">
    <location>
        <position position="1"/>
    </location>
</feature>
<dbReference type="EMBL" id="JFZB01000097">
    <property type="protein sequence ID" value="KFI24115.1"/>
    <property type="molecule type" value="Genomic_DNA"/>
</dbReference>
<evidence type="ECO:0000313" key="2">
    <source>
        <dbReference type="Proteomes" id="UP000028824"/>
    </source>
</evidence>
<dbReference type="Proteomes" id="UP000028824">
    <property type="component" value="Unassembled WGS sequence"/>
</dbReference>
<name>A0A086XQ15_9RHOB</name>
<reference evidence="1 2" key="1">
    <citation type="submission" date="2014-03" db="EMBL/GenBank/DDBJ databases">
        <title>Genome of Paenirhodobacter enshiensis DW2-9.</title>
        <authorList>
            <person name="Wang D."/>
            <person name="Wang G."/>
        </authorList>
    </citation>
    <scope>NUCLEOTIDE SEQUENCE [LARGE SCALE GENOMIC DNA]</scope>
    <source>
        <strain evidence="1 2">DW2-9</strain>
    </source>
</reference>
<dbReference type="AlphaFoldDB" id="A0A086XQ15"/>